<feature type="domain" description="Pyrroline-5-carboxylate reductase catalytic N-terminal" evidence="2">
    <location>
        <begin position="4"/>
        <end position="96"/>
    </location>
</feature>
<dbReference type="InterPro" id="IPR000304">
    <property type="entry name" value="Pyrroline-COOH_reductase"/>
</dbReference>
<dbReference type="Gene3D" id="1.10.3730.10">
    <property type="entry name" value="ProC C-terminal domain-like"/>
    <property type="match status" value="1"/>
</dbReference>
<dbReference type="PANTHER" id="PTHR11645">
    <property type="entry name" value="PYRROLINE-5-CARBOXYLATE REDUCTASE"/>
    <property type="match status" value="1"/>
</dbReference>
<comment type="similarity">
    <text evidence="1">Belongs to the pyrroline-5-carboxylate reductase family.</text>
</comment>
<evidence type="ECO:0000256" key="1">
    <source>
        <dbReference type="ARBA" id="ARBA00005525"/>
    </source>
</evidence>
<dbReference type="InterPro" id="IPR036291">
    <property type="entry name" value="NAD(P)-bd_dom_sf"/>
</dbReference>
<dbReference type="NCBIfam" id="NF005814">
    <property type="entry name" value="PRK07680.1"/>
    <property type="match status" value="1"/>
</dbReference>
<dbReference type="Proteomes" id="UP001224359">
    <property type="component" value="Unassembled WGS sequence"/>
</dbReference>
<evidence type="ECO:0000313" key="4">
    <source>
        <dbReference type="EMBL" id="MDQ0158688.1"/>
    </source>
</evidence>
<evidence type="ECO:0000313" key="5">
    <source>
        <dbReference type="Proteomes" id="UP001224359"/>
    </source>
</evidence>
<proteinExistence type="inferred from homology"/>
<dbReference type="RefSeq" id="WP_306974574.1">
    <property type="nucleotide sequence ID" value="NZ_JAUSTQ010000002.1"/>
</dbReference>
<reference evidence="4 5" key="1">
    <citation type="submission" date="2023-07" db="EMBL/GenBank/DDBJ databases">
        <title>Genomic Encyclopedia of Type Strains, Phase IV (KMG-IV): sequencing the most valuable type-strain genomes for metagenomic binning, comparative biology and taxonomic classification.</title>
        <authorList>
            <person name="Goeker M."/>
        </authorList>
    </citation>
    <scope>NUCLEOTIDE SEQUENCE [LARGE SCALE GENOMIC DNA]</scope>
    <source>
        <strain evidence="4 5">DSM 16460</strain>
    </source>
</reference>
<accession>A0ABT9VCN9</accession>
<evidence type="ECO:0000259" key="3">
    <source>
        <dbReference type="Pfam" id="PF14748"/>
    </source>
</evidence>
<evidence type="ECO:0000259" key="2">
    <source>
        <dbReference type="Pfam" id="PF03807"/>
    </source>
</evidence>
<dbReference type="PANTHER" id="PTHR11645:SF51">
    <property type="entry name" value="COME OPERON PROTEIN 4"/>
    <property type="match status" value="1"/>
</dbReference>
<dbReference type="PIRSF" id="PIRSF000193">
    <property type="entry name" value="Pyrrol-5-carb_rd"/>
    <property type="match status" value="1"/>
</dbReference>
<dbReference type="InterPro" id="IPR028939">
    <property type="entry name" value="P5C_Rdtase_cat_N"/>
</dbReference>
<dbReference type="Gene3D" id="3.40.50.720">
    <property type="entry name" value="NAD(P)-binding Rossmann-like Domain"/>
    <property type="match status" value="1"/>
</dbReference>
<feature type="domain" description="Pyrroline-5-carboxylate reductase dimerisation" evidence="3">
    <location>
        <begin position="159"/>
        <end position="257"/>
    </location>
</feature>
<dbReference type="EMBL" id="JAUSTQ010000002">
    <property type="protein sequence ID" value="MDQ0158688.1"/>
    <property type="molecule type" value="Genomic_DNA"/>
</dbReference>
<sequence length="275" mass="30560">MNWGIIGTGNMGTVLLNALVDSHAVDQKNIYIHNRTLLKAYRLKETYPDVHILQTVDAMAASCDIIFICTKPKDIISVANRLNQKLSEDQLVVSITSSISLDHLSHILSCQTARLIPSITNSALRGKTLLTFNDSISDEMKYILWQTCKLFSTPVEISESRVRIASDLVSCGPAFVSYLLEELIEAATSEADIDKELATELVESMMIGYGELLKQDHFDLTSLKEKVMVKGGITGVGMKGLEQSVPAGFNEVFIKTHTKFNREKGHVDEWINQLI</sequence>
<organism evidence="4 5">
    <name type="scientific">Alkalibacillus salilacus</name>
    <dbReference type="NCBI Taxonomy" id="284582"/>
    <lineage>
        <taxon>Bacteria</taxon>
        <taxon>Bacillati</taxon>
        <taxon>Bacillota</taxon>
        <taxon>Bacilli</taxon>
        <taxon>Bacillales</taxon>
        <taxon>Bacillaceae</taxon>
        <taxon>Alkalibacillus</taxon>
    </lineage>
</organism>
<dbReference type="Pfam" id="PF03807">
    <property type="entry name" value="F420_oxidored"/>
    <property type="match status" value="1"/>
</dbReference>
<keyword evidence="5" id="KW-1185">Reference proteome</keyword>
<name>A0ABT9VCN9_9BACI</name>
<dbReference type="InterPro" id="IPR029036">
    <property type="entry name" value="P5CR_dimer"/>
</dbReference>
<dbReference type="SUPFAM" id="SSF48179">
    <property type="entry name" value="6-phosphogluconate dehydrogenase C-terminal domain-like"/>
    <property type="match status" value="1"/>
</dbReference>
<dbReference type="SUPFAM" id="SSF51735">
    <property type="entry name" value="NAD(P)-binding Rossmann-fold domains"/>
    <property type="match status" value="1"/>
</dbReference>
<dbReference type="InterPro" id="IPR008927">
    <property type="entry name" value="6-PGluconate_DH-like_C_sf"/>
</dbReference>
<comment type="caution">
    <text evidence="4">The sequence shown here is derived from an EMBL/GenBank/DDBJ whole genome shotgun (WGS) entry which is preliminary data.</text>
</comment>
<protein>
    <submittedName>
        <fullName evidence="4">Competence protein ComER</fullName>
    </submittedName>
</protein>
<gene>
    <name evidence="4" type="ORF">J2S77_000644</name>
</gene>
<dbReference type="Pfam" id="PF14748">
    <property type="entry name" value="P5CR_dimer"/>
    <property type="match status" value="1"/>
</dbReference>